<evidence type="ECO:0000313" key="2">
    <source>
        <dbReference type="EMBL" id="OLR64699.1"/>
    </source>
</evidence>
<dbReference type="EMBL" id="MJIH01000001">
    <property type="protein sequence ID" value="OLR64699.1"/>
    <property type="molecule type" value="Genomic_DNA"/>
</dbReference>
<sequence length="95" mass="11629">MNSYTLKIFLKIKNFNILIHIQISPIKFFIEQQQNVWLLKFLKFLKFFIFIASSICVNYTIKNLFCQAEKFFNFKVIHVKCDFKFIFMLKIFKIK</sequence>
<evidence type="ECO:0000256" key="1">
    <source>
        <dbReference type="SAM" id="Phobius"/>
    </source>
</evidence>
<keyword evidence="1" id="KW-0472">Membrane</keyword>
<keyword evidence="1" id="KW-1133">Transmembrane helix</keyword>
<proteinExistence type="predicted"/>
<feature type="transmembrane region" description="Helical" evidence="1">
    <location>
        <begin position="44"/>
        <end position="61"/>
    </location>
</feature>
<dbReference type="STRING" id="1465756.BIV18_03675"/>
<keyword evidence="1" id="KW-0812">Transmembrane</keyword>
<evidence type="ECO:0008006" key="4">
    <source>
        <dbReference type="Google" id="ProtNLM"/>
    </source>
</evidence>
<comment type="caution">
    <text evidence="2">The sequence shown here is derived from an EMBL/GenBank/DDBJ whole genome shotgun (WGS) entry which is preliminary data.</text>
</comment>
<organism evidence="2 3">
    <name type="scientific">Peptoniphilus porci</name>
    <dbReference type="NCBI Taxonomy" id="2652280"/>
    <lineage>
        <taxon>Bacteria</taxon>
        <taxon>Bacillati</taxon>
        <taxon>Bacillota</taxon>
        <taxon>Tissierellia</taxon>
        <taxon>Tissierellales</taxon>
        <taxon>Peptoniphilaceae</taxon>
        <taxon>Peptoniphilus</taxon>
    </lineage>
</organism>
<keyword evidence="3" id="KW-1185">Reference proteome</keyword>
<accession>A0A1U7LZ61</accession>
<gene>
    <name evidence="2" type="ORF">BIV18_03675</name>
</gene>
<protein>
    <recommendedName>
        <fullName evidence="4">Transmembrane protein</fullName>
    </recommendedName>
</protein>
<reference evidence="2 3" key="1">
    <citation type="journal article" date="2016" name="Appl. Environ. Microbiol.">
        <title>Function and Phylogeny of Bacterial Butyryl Coenzyme A:Acetate Transferases and Their Diversity in the Proximal Colon of Swine.</title>
        <authorList>
            <person name="Trachsel J."/>
            <person name="Bayles D.O."/>
            <person name="Looft T."/>
            <person name="Levine U.Y."/>
            <person name="Allen H.K."/>
        </authorList>
    </citation>
    <scope>NUCLEOTIDE SEQUENCE [LARGE SCALE GENOMIC DNA]</scope>
    <source>
        <strain evidence="2 3">35-6-1</strain>
    </source>
</reference>
<dbReference type="Proteomes" id="UP000187166">
    <property type="component" value="Unassembled WGS sequence"/>
</dbReference>
<name>A0A1U7LZ61_9FIRM</name>
<dbReference type="AlphaFoldDB" id="A0A1U7LZ61"/>
<evidence type="ECO:0000313" key="3">
    <source>
        <dbReference type="Proteomes" id="UP000187166"/>
    </source>
</evidence>